<reference evidence="2 3" key="1">
    <citation type="submission" date="2016-12" db="EMBL/GenBank/DDBJ databases">
        <title>Analysis of the Molecular Diversity Among Cronobacter Species Isolated from Filth Flies Using a Pan Genomic DNA Microarray.</title>
        <authorList>
            <person name="Pava-Ripoll M."/>
            <person name="Tall B."/>
            <person name="Farber J."/>
            <person name="Fanning S."/>
            <person name="Lehner A."/>
            <person name="Stephan R."/>
            <person name="Pagotto F."/>
            <person name="Iverson C."/>
            <person name="Ziobro G."/>
            <person name="Miller A."/>
            <person name="Pearson R."/>
            <person name="Yan Q."/>
            <person name="Kim M."/>
            <person name="Jeong S."/>
            <person name="Park J."/>
            <person name="Jun S."/>
            <person name="Choi H."/>
            <person name="Chung T."/>
            <person name="Yoo Y."/>
            <person name="Park E."/>
            <person name="Hwang S."/>
            <person name="Lee B."/>
            <person name="Sathyamoorthy V."/>
            <person name="Carter L."/>
            <person name="Mammel M."/>
            <person name="Jackson S."/>
            <person name="Kothary M."/>
            <person name="Patel I."/>
            <person name="Grim C."/>
            <person name="Gopinath G."/>
            <person name="Gangiredla J."/>
            <person name="Chase H."/>
        </authorList>
    </citation>
    <scope>NUCLEOTIDE SEQUENCE [LARGE SCALE GENOMIC DNA]</scope>
    <source>
        <strain evidence="2 3">MOD1-Md1s</strain>
    </source>
</reference>
<feature type="transmembrane region" description="Helical" evidence="1">
    <location>
        <begin position="37"/>
        <end position="57"/>
    </location>
</feature>
<keyword evidence="1" id="KW-0812">Transmembrane</keyword>
<keyword evidence="1" id="KW-0472">Membrane</keyword>
<name>A0A2T7AWI2_9ENTR</name>
<protein>
    <submittedName>
        <fullName evidence="2">Uncharacterized protein</fullName>
    </submittedName>
</protein>
<accession>A0A2T7AWI2</accession>
<dbReference type="EMBL" id="MSAE01000007">
    <property type="protein sequence ID" value="PUX16552.1"/>
    <property type="molecule type" value="Genomic_DNA"/>
</dbReference>
<keyword evidence="1" id="KW-1133">Transmembrane helix</keyword>
<sequence length="85" mass="10149">MQGRGLFSTQYPWCIKFQIWKTRDDFWLYTYRRKMNMALLLPLFKVLIVITLLFGLWLFCGGSILYAFLSVLITGFILFRQHSAM</sequence>
<feature type="transmembrane region" description="Helical" evidence="1">
    <location>
        <begin position="63"/>
        <end position="79"/>
    </location>
</feature>
<comment type="caution">
    <text evidence="2">The sequence shown here is derived from an EMBL/GenBank/DDBJ whole genome shotgun (WGS) entry which is preliminary data.</text>
</comment>
<evidence type="ECO:0000313" key="3">
    <source>
        <dbReference type="Proteomes" id="UP000244378"/>
    </source>
</evidence>
<proteinExistence type="predicted"/>
<evidence type="ECO:0000256" key="1">
    <source>
        <dbReference type="SAM" id="Phobius"/>
    </source>
</evidence>
<evidence type="ECO:0000313" key="2">
    <source>
        <dbReference type="EMBL" id="PUX16552.1"/>
    </source>
</evidence>
<dbReference type="AlphaFoldDB" id="A0A2T7AWI2"/>
<organism evidence="2 3">
    <name type="scientific">Cronobacter muytjensii</name>
    <dbReference type="NCBI Taxonomy" id="413501"/>
    <lineage>
        <taxon>Bacteria</taxon>
        <taxon>Pseudomonadati</taxon>
        <taxon>Pseudomonadota</taxon>
        <taxon>Gammaproteobacteria</taxon>
        <taxon>Enterobacterales</taxon>
        <taxon>Enterobacteriaceae</taxon>
        <taxon>Cronobacter</taxon>
    </lineage>
</organism>
<dbReference type="Proteomes" id="UP000244378">
    <property type="component" value="Unassembled WGS sequence"/>
</dbReference>
<gene>
    <name evidence="2" type="ORF">AUN14_05835</name>
</gene>